<dbReference type="AlphaFoldDB" id="E4ZXI7"/>
<protein>
    <submittedName>
        <fullName evidence="1">Predicted protein</fullName>
    </submittedName>
</protein>
<dbReference type="VEuPathDB" id="FungiDB:LEMA_P025490.1"/>
<proteinExistence type="predicted"/>
<organism evidence="2">
    <name type="scientific">Leptosphaeria maculans (strain JN3 / isolate v23.1.3 / race Av1-4-5-6-7-8)</name>
    <name type="common">Blackleg fungus</name>
    <name type="synonym">Phoma lingam</name>
    <dbReference type="NCBI Taxonomy" id="985895"/>
    <lineage>
        <taxon>Eukaryota</taxon>
        <taxon>Fungi</taxon>
        <taxon>Dikarya</taxon>
        <taxon>Ascomycota</taxon>
        <taxon>Pezizomycotina</taxon>
        <taxon>Dothideomycetes</taxon>
        <taxon>Pleosporomycetidae</taxon>
        <taxon>Pleosporales</taxon>
        <taxon>Pleosporineae</taxon>
        <taxon>Leptosphaeriaceae</taxon>
        <taxon>Plenodomus</taxon>
        <taxon>Plenodomus lingam/Leptosphaeria maculans species complex</taxon>
    </lineage>
</organism>
<sequence>MSSGIHNGGWKASIDHAALDTRALQNHHLDLPPTTGISQNIPVPDLTTNFLAFRSLKRSTVSSTHMHLEAIGSRIHSCATLHLAVVPRLCSTRAFTNSRLLVAG</sequence>
<dbReference type="InParanoid" id="E4ZXI7"/>
<dbReference type="Proteomes" id="UP000002668">
    <property type="component" value="Genome"/>
</dbReference>
<gene>
    <name evidence="1" type="ORF">LEMA_P025490.1</name>
</gene>
<accession>E4ZXI7</accession>
<dbReference type="EMBL" id="FP929127">
    <property type="protein sequence ID" value="CBX95397.1"/>
    <property type="molecule type" value="Genomic_DNA"/>
</dbReference>
<keyword evidence="2" id="KW-1185">Reference proteome</keyword>
<reference evidence="2" key="1">
    <citation type="journal article" date="2011" name="Nat. Commun.">
        <title>Effector diversification within compartments of the Leptosphaeria maculans genome affected by Repeat-Induced Point mutations.</title>
        <authorList>
            <person name="Rouxel T."/>
            <person name="Grandaubert J."/>
            <person name="Hane J.K."/>
            <person name="Hoede C."/>
            <person name="van de Wouw A.P."/>
            <person name="Couloux A."/>
            <person name="Dominguez V."/>
            <person name="Anthouard V."/>
            <person name="Bally P."/>
            <person name="Bourras S."/>
            <person name="Cozijnsen A.J."/>
            <person name="Ciuffetti L.M."/>
            <person name="Degrave A."/>
            <person name="Dilmaghani A."/>
            <person name="Duret L."/>
            <person name="Fudal I."/>
            <person name="Goodwin S.B."/>
            <person name="Gout L."/>
            <person name="Glaser N."/>
            <person name="Linglin J."/>
            <person name="Kema G.H.J."/>
            <person name="Lapalu N."/>
            <person name="Lawrence C.B."/>
            <person name="May K."/>
            <person name="Meyer M."/>
            <person name="Ollivier B."/>
            <person name="Poulain J."/>
            <person name="Schoch C.L."/>
            <person name="Simon A."/>
            <person name="Spatafora J.W."/>
            <person name="Stachowiak A."/>
            <person name="Turgeon B.G."/>
            <person name="Tyler B.M."/>
            <person name="Vincent D."/>
            <person name="Weissenbach J."/>
            <person name="Amselem J."/>
            <person name="Quesneville H."/>
            <person name="Oliver R.P."/>
            <person name="Wincker P."/>
            <person name="Balesdent M.-H."/>
            <person name="Howlett B.J."/>
        </authorList>
    </citation>
    <scope>NUCLEOTIDE SEQUENCE [LARGE SCALE GENOMIC DNA]</scope>
    <source>
        <strain evidence="2">JN3 / isolate v23.1.3 / race Av1-4-5-6-7-8</strain>
    </source>
</reference>
<dbReference type="HOGENOM" id="CLU_2250635_0_0_1"/>
<evidence type="ECO:0000313" key="2">
    <source>
        <dbReference type="Proteomes" id="UP000002668"/>
    </source>
</evidence>
<evidence type="ECO:0000313" key="1">
    <source>
        <dbReference type="EMBL" id="CBX95397.1"/>
    </source>
</evidence>
<name>E4ZXI7_LEPMJ</name>